<comment type="pathway">
    <text evidence="1">Amino-acid biosynthesis; L-asparagine biosynthesis; L-asparagine from L-aspartate (L-Gln route): step 1/1.</text>
</comment>
<keyword evidence="5" id="KW-0067">ATP-binding</keyword>
<evidence type="ECO:0000256" key="4">
    <source>
        <dbReference type="ARBA" id="ARBA00022741"/>
    </source>
</evidence>
<dbReference type="OrthoDB" id="9763290at2"/>
<protein>
    <recommendedName>
        <fullName evidence="3">asparagine synthase (glutamine-hydrolyzing)</fullName>
        <ecNumber evidence="3">6.3.5.4</ecNumber>
    </recommendedName>
</protein>
<dbReference type="GO" id="GO:0005524">
    <property type="term" value="F:ATP binding"/>
    <property type="evidence" value="ECO:0007669"/>
    <property type="project" value="UniProtKB-KW"/>
</dbReference>
<dbReference type="AlphaFoldDB" id="A0A2S7XUS4"/>
<evidence type="ECO:0000256" key="5">
    <source>
        <dbReference type="ARBA" id="ARBA00022840"/>
    </source>
</evidence>
<dbReference type="EC" id="6.3.5.4" evidence="3"/>
<gene>
    <name evidence="10" type="ORF">CXB77_00995</name>
</gene>
<evidence type="ECO:0000256" key="3">
    <source>
        <dbReference type="ARBA" id="ARBA00012737"/>
    </source>
</evidence>
<dbReference type="Gene3D" id="3.60.20.10">
    <property type="entry name" value="Glutamine Phosphoribosylpyrophosphate, subunit 1, domain 1"/>
    <property type="match status" value="1"/>
</dbReference>
<dbReference type="PANTHER" id="PTHR43284:SF1">
    <property type="entry name" value="ASPARAGINE SYNTHETASE"/>
    <property type="match status" value="1"/>
</dbReference>
<dbReference type="PIRSF" id="PIRSF001589">
    <property type="entry name" value="Asn_synthetase_glu-h"/>
    <property type="match status" value="1"/>
</dbReference>
<keyword evidence="4" id="KW-0547">Nucleotide-binding</keyword>
<proteinExistence type="inferred from homology"/>
<evidence type="ECO:0000259" key="8">
    <source>
        <dbReference type="Pfam" id="PF00733"/>
    </source>
</evidence>
<dbReference type="SUPFAM" id="SSF56235">
    <property type="entry name" value="N-terminal nucleophile aminohydrolases (Ntn hydrolases)"/>
    <property type="match status" value="1"/>
</dbReference>
<name>A0A2S7XUS4_9GAMM</name>
<dbReference type="Proteomes" id="UP000239936">
    <property type="component" value="Unassembled WGS sequence"/>
</dbReference>
<dbReference type="Pfam" id="PF13537">
    <property type="entry name" value="GATase_7"/>
    <property type="match status" value="1"/>
</dbReference>
<evidence type="ECO:0000313" key="11">
    <source>
        <dbReference type="Proteomes" id="UP000239936"/>
    </source>
</evidence>
<evidence type="ECO:0000259" key="9">
    <source>
        <dbReference type="Pfam" id="PF13537"/>
    </source>
</evidence>
<dbReference type="EMBL" id="PPGH01000010">
    <property type="protein sequence ID" value="PQJ97495.1"/>
    <property type="molecule type" value="Genomic_DNA"/>
</dbReference>
<keyword evidence="11" id="KW-1185">Reference proteome</keyword>
<dbReference type="InterPro" id="IPR029055">
    <property type="entry name" value="Ntn_hydrolases_N"/>
</dbReference>
<evidence type="ECO:0000256" key="7">
    <source>
        <dbReference type="PIRSR" id="PIRSR001589-3"/>
    </source>
</evidence>
<dbReference type="GO" id="GO:0005829">
    <property type="term" value="C:cytosol"/>
    <property type="evidence" value="ECO:0007669"/>
    <property type="project" value="TreeGrafter"/>
</dbReference>
<evidence type="ECO:0000256" key="6">
    <source>
        <dbReference type="ARBA" id="ARBA00048741"/>
    </source>
</evidence>
<dbReference type="GO" id="GO:0004066">
    <property type="term" value="F:asparagine synthase (glutamine-hydrolyzing) activity"/>
    <property type="evidence" value="ECO:0007669"/>
    <property type="project" value="UniProtKB-EC"/>
</dbReference>
<dbReference type="InterPro" id="IPR051786">
    <property type="entry name" value="ASN_synthetase/amidase"/>
</dbReference>
<evidence type="ECO:0000313" key="10">
    <source>
        <dbReference type="EMBL" id="PQJ97495.1"/>
    </source>
</evidence>
<comment type="catalytic activity">
    <reaction evidence="6">
        <text>L-aspartate + L-glutamine + ATP + H2O = L-asparagine + L-glutamate + AMP + diphosphate + H(+)</text>
        <dbReference type="Rhea" id="RHEA:12228"/>
        <dbReference type="ChEBI" id="CHEBI:15377"/>
        <dbReference type="ChEBI" id="CHEBI:15378"/>
        <dbReference type="ChEBI" id="CHEBI:29985"/>
        <dbReference type="ChEBI" id="CHEBI:29991"/>
        <dbReference type="ChEBI" id="CHEBI:30616"/>
        <dbReference type="ChEBI" id="CHEBI:33019"/>
        <dbReference type="ChEBI" id="CHEBI:58048"/>
        <dbReference type="ChEBI" id="CHEBI:58359"/>
        <dbReference type="ChEBI" id="CHEBI:456215"/>
        <dbReference type="EC" id="6.3.5.4"/>
    </reaction>
</comment>
<evidence type="ECO:0000256" key="2">
    <source>
        <dbReference type="ARBA" id="ARBA00005752"/>
    </source>
</evidence>
<feature type="site" description="Important for beta-aspartyl-AMP intermediate formation" evidence="7">
    <location>
        <position position="346"/>
    </location>
</feature>
<accession>A0A2S7XUS4</accession>
<dbReference type="CDD" id="cd01991">
    <property type="entry name" value="Asn_synthase_B_C"/>
    <property type="match status" value="1"/>
</dbReference>
<dbReference type="InterPro" id="IPR001962">
    <property type="entry name" value="Asn_synthase"/>
</dbReference>
<reference evidence="10 11" key="1">
    <citation type="submission" date="2018-01" db="EMBL/GenBank/DDBJ databases">
        <title>The complete genome sequence of Chromatium okenii LaCa, a purple sulfur bacterium with a turbulent life.</title>
        <authorList>
            <person name="Luedin S.M."/>
            <person name="Liechti N."/>
            <person name="Storelli N."/>
            <person name="Danza F."/>
            <person name="Wittwer M."/>
            <person name="Pothier J.F."/>
            <person name="Tonolla M.A."/>
        </authorList>
    </citation>
    <scope>NUCLEOTIDE SEQUENCE [LARGE SCALE GENOMIC DNA]</scope>
    <source>
        <strain evidence="10 11">LaCa</strain>
    </source>
</reference>
<dbReference type="RefSeq" id="WP_105072454.1">
    <property type="nucleotide sequence ID" value="NZ_PPGH01000010.1"/>
</dbReference>
<dbReference type="Pfam" id="PF00733">
    <property type="entry name" value="Asn_synthase"/>
    <property type="match status" value="1"/>
</dbReference>
<feature type="domain" description="Asparagine synthetase" evidence="8">
    <location>
        <begin position="223"/>
        <end position="605"/>
    </location>
</feature>
<dbReference type="GO" id="GO:0006529">
    <property type="term" value="P:asparagine biosynthetic process"/>
    <property type="evidence" value="ECO:0007669"/>
    <property type="project" value="InterPro"/>
</dbReference>
<dbReference type="InterPro" id="IPR017932">
    <property type="entry name" value="GATase_2_dom"/>
</dbReference>
<dbReference type="PANTHER" id="PTHR43284">
    <property type="entry name" value="ASPARAGINE SYNTHETASE (GLUTAMINE-HYDROLYZING)"/>
    <property type="match status" value="1"/>
</dbReference>
<dbReference type="InterPro" id="IPR006426">
    <property type="entry name" value="Asn_synth_AEB"/>
</dbReference>
<comment type="caution">
    <text evidence="10">The sequence shown here is derived from an EMBL/GenBank/DDBJ whole genome shotgun (WGS) entry which is preliminary data.</text>
</comment>
<sequence>MQDFCGWFTPAAQAESAVQDTLDRLLAVRGANPALAQIVKHANGAVVATGINASLAQQNGVLALIVGRPEFASGSRQAHENSAQSVLRLWRNHGRELPQHIHGNFALAVIDTRTQTTFLAIDRVGIQTLAFAPTAEQGLAFSNRADVVAAHPAVAAAIDPQGIFNYLYFFVVPAPGTIFQGVSKLLPGEWVCATAGKLERGFYWQLQYRDAPRDDFKQQSARFKQLLRDGVAQAKGNDETAAFLSGGTDSSTVAGLLTEIQGKPARTYSIGFAADGFDEMEYARLAARHFGLDAQEYYLTPDDVLAAIPLIAKQYDEPFANESAVSAYFCAKLAKADGYSVMLGGDGGDEIFGGNERYAKQRIFEHYHALPALLREGLIEPIAGLSGMARFLPTRKLQSYVRQARIPLPERMESYNAIYRQPLAEMFKPDFLTTINPGIPALLLKEPYERAATTHFINKMLHLDIKFTLADNDLRKVTGMVEAAGMEVRYPLLSDALMDFSGEVPPDWKVKGQYLRWFFKRALTGYLPDAIIKKEKHGFGLPFGLWLREHAPLRERVADRLADFSRRGWLQPEHIERIRHAHQTEHATYFGRMLWLLVTLEEWLEAHGQSR</sequence>
<feature type="domain" description="Glutamine amidotransferase type-2" evidence="9">
    <location>
        <begin position="78"/>
        <end position="144"/>
    </location>
</feature>
<evidence type="ECO:0000256" key="1">
    <source>
        <dbReference type="ARBA" id="ARBA00005187"/>
    </source>
</evidence>
<dbReference type="Gene3D" id="3.40.50.620">
    <property type="entry name" value="HUPs"/>
    <property type="match status" value="1"/>
</dbReference>
<dbReference type="InterPro" id="IPR014729">
    <property type="entry name" value="Rossmann-like_a/b/a_fold"/>
</dbReference>
<dbReference type="SUPFAM" id="SSF52402">
    <property type="entry name" value="Adenine nucleotide alpha hydrolases-like"/>
    <property type="match status" value="1"/>
</dbReference>
<organism evidence="10 11">
    <name type="scientific">Chromatium okenii</name>
    <dbReference type="NCBI Taxonomy" id="61644"/>
    <lineage>
        <taxon>Bacteria</taxon>
        <taxon>Pseudomonadati</taxon>
        <taxon>Pseudomonadota</taxon>
        <taxon>Gammaproteobacteria</taxon>
        <taxon>Chromatiales</taxon>
        <taxon>Chromatiaceae</taxon>
        <taxon>Chromatium</taxon>
    </lineage>
</organism>
<comment type="similarity">
    <text evidence="2">Belongs to the asparagine synthetase family.</text>
</comment>